<dbReference type="CDD" id="cd01335">
    <property type="entry name" value="Radical_SAM"/>
    <property type="match status" value="1"/>
</dbReference>
<reference evidence="11 12" key="1">
    <citation type="journal article" date="2018" name="ISME J.">
        <title>A methanotrophic archaeon couples anaerobic oxidation of methane to Fe(III) reduction.</title>
        <authorList>
            <person name="Cai C."/>
            <person name="Leu A.O."/>
            <person name="Xie G.J."/>
            <person name="Guo J."/>
            <person name="Feng Y."/>
            <person name="Zhao J.X."/>
            <person name="Tyson G.W."/>
            <person name="Yuan Z."/>
            <person name="Hu S."/>
        </authorList>
    </citation>
    <scope>NUCLEOTIDE SEQUENCE [LARGE SCALE GENOMIC DNA]</scope>
    <source>
        <strain evidence="11">FeB_12</strain>
    </source>
</reference>
<dbReference type="Proteomes" id="UP000250918">
    <property type="component" value="Unassembled WGS sequence"/>
</dbReference>
<dbReference type="InterPro" id="IPR004559">
    <property type="entry name" value="HemW-like"/>
</dbReference>
<evidence type="ECO:0000256" key="3">
    <source>
        <dbReference type="ARBA" id="ARBA00022617"/>
    </source>
</evidence>
<evidence type="ECO:0000256" key="8">
    <source>
        <dbReference type="ARBA" id="ARBA00023186"/>
    </source>
</evidence>
<dbReference type="SFLD" id="SFLDG01065">
    <property type="entry name" value="anaerobic_coproporphyrinogen-I"/>
    <property type="match status" value="1"/>
</dbReference>
<dbReference type="NCBIfam" id="TIGR00539">
    <property type="entry name" value="hemN_rel"/>
    <property type="match status" value="1"/>
</dbReference>
<name>A0A855XBH9_9BACT</name>
<dbReference type="GO" id="GO:0046872">
    <property type="term" value="F:metal ion binding"/>
    <property type="evidence" value="ECO:0007669"/>
    <property type="project" value="UniProtKB-UniRule"/>
</dbReference>
<keyword evidence="8 9" id="KW-0143">Chaperone</keyword>
<dbReference type="InterPro" id="IPR034505">
    <property type="entry name" value="Coproporphyrinogen-III_oxidase"/>
</dbReference>
<dbReference type="SUPFAM" id="SSF102114">
    <property type="entry name" value="Radical SAM enzymes"/>
    <property type="match status" value="1"/>
</dbReference>
<keyword evidence="3 9" id="KW-0349">Heme</keyword>
<evidence type="ECO:0000256" key="5">
    <source>
        <dbReference type="ARBA" id="ARBA00022723"/>
    </source>
</evidence>
<dbReference type="SFLD" id="SFLDS00029">
    <property type="entry name" value="Radical_SAM"/>
    <property type="match status" value="1"/>
</dbReference>
<dbReference type="SMART" id="SM00729">
    <property type="entry name" value="Elp3"/>
    <property type="match status" value="1"/>
</dbReference>
<keyword evidence="4 9" id="KW-0949">S-adenosyl-L-methionine</keyword>
<evidence type="ECO:0000256" key="2">
    <source>
        <dbReference type="ARBA" id="ARBA00017228"/>
    </source>
</evidence>
<dbReference type="PANTHER" id="PTHR13932">
    <property type="entry name" value="COPROPORPHYRINIGEN III OXIDASE"/>
    <property type="match status" value="1"/>
</dbReference>
<dbReference type="GO" id="GO:0004109">
    <property type="term" value="F:coproporphyrinogen oxidase activity"/>
    <property type="evidence" value="ECO:0007669"/>
    <property type="project" value="InterPro"/>
</dbReference>
<protein>
    <recommendedName>
        <fullName evidence="2 9">Heme chaperone HemW</fullName>
    </recommendedName>
</protein>
<evidence type="ECO:0000256" key="9">
    <source>
        <dbReference type="RuleBase" id="RU364116"/>
    </source>
</evidence>
<dbReference type="Pfam" id="PF04055">
    <property type="entry name" value="Radical_SAM"/>
    <property type="match status" value="1"/>
</dbReference>
<evidence type="ECO:0000256" key="6">
    <source>
        <dbReference type="ARBA" id="ARBA00023004"/>
    </source>
</evidence>
<dbReference type="GO" id="GO:0005737">
    <property type="term" value="C:cytoplasm"/>
    <property type="evidence" value="ECO:0007669"/>
    <property type="project" value="UniProtKB-SubCell"/>
</dbReference>
<dbReference type="SFLD" id="SFLDG01082">
    <property type="entry name" value="B12-binding_domain_containing"/>
    <property type="match status" value="1"/>
</dbReference>
<dbReference type="Pfam" id="PF06969">
    <property type="entry name" value="HemN_C"/>
    <property type="match status" value="1"/>
</dbReference>
<dbReference type="InterPro" id="IPR006638">
    <property type="entry name" value="Elp3/MiaA/NifB-like_rSAM"/>
</dbReference>
<evidence type="ECO:0000256" key="4">
    <source>
        <dbReference type="ARBA" id="ARBA00022691"/>
    </source>
</evidence>
<evidence type="ECO:0000259" key="10">
    <source>
        <dbReference type="PROSITE" id="PS51918"/>
    </source>
</evidence>
<gene>
    <name evidence="11" type="ORF">C3F09_02630</name>
</gene>
<dbReference type="PROSITE" id="PS51918">
    <property type="entry name" value="RADICAL_SAM"/>
    <property type="match status" value="1"/>
</dbReference>
<dbReference type="PANTHER" id="PTHR13932:SF5">
    <property type="entry name" value="RADICAL S-ADENOSYL METHIONINE DOMAIN-CONTAINING PROTEIN 1, MITOCHONDRIAL"/>
    <property type="match status" value="1"/>
</dbReference>
<dbReference type="InterPro" id="IPR007197">
    <property type="entry name" value="rSAM"/>
</dbReference>
<dbReference type="InterPro" id="IPR058240">
    <property type="entry name" value="rSAM_sf"/>
</dbReference>
<evidence type="ECO:0000313" key="12">
    <source>
        <dbReference type="Proteomes" id="UP000250918"/>
    </source>
</evidence>
<dbReference type="InterPro" id="IPR010723">
    <property type="entry name" value="HemN_C"/>
</dbReference>
<accession>A0A855XBH9</accession>
<proteinExistence type="inferred from homology"/>
<dbReference type="AlphaFoldDB" id="A0A855XBH9"/>
<dbReference type="GO" id="GO:0006779">
    <property type="term" value="P:porphyrin-containing compound biosynthetic process"/>
    <property type="evidence" value="ECO:0007669"/>
    <property type="project" value="InterPro"/>
</dbReference>
<comment type="caution">
    <text evidence="11">The sequence shown here is derived from an EMBL/GenBank/DDBJ whole genome shotgun (WGS) entry which is preliminary data.</text>
</comment>
<dbReference type="InterPro" id="IPR013785">
    <property type="entry name" value="Aldolase_TIM"/>
</dbReference>
<keyword evidence="6 9" id="KW-0408">Iron</keyword>
<dbReference type="SFLD" id="SFLDF00562">
    <property type="entry name" value="HemN-like__clustered_with_heat"/>
    <property type="match status" value="1"/>
</dbReference>
<feature type="domain" description="Radical SAM core" evidence="10">
    <location>
        <begin position="41"/>
        <end position="282"/>
    </location>
</feature>
<dbReference type="Gene3D" id="3.20.20.70">
    <property type="entry name" value="Aldolase class I"/>
    <property type="match status" value="1"/>
</dbReference>
<dbReference type="GO" id="GO:0051539">
    <property type="term" value="F:4 iron, 4 sulfur cluster binding"/>
    <property type="evidence" value="ECO:0007669"/>
    <property type="project" value="UniProtKB-UniRule"/>
</dbReference>
<dbReference type="SFLD" id="SFLDF00288">
    <property type="entry name" value="HemN-like__clustered_with_nucl"/>
    <property type="match status" value="1"/>
</dbReference>
<organism evidence="11 12">
    <name type="scientific">candidate division GN15 bacterium</name>
    <dbReference type="NCBI Taxonomy" id="2072418"/>
    <lineage>
        <taxon>Bacteria</taxon>
        <taxon>candidate division GN15</taxon>
    </lineage>
</organism>
<comment type="function">
    <text evidence="9">Probably acts as a heme chaperone, transferring heme to an unknown acceptor. Binds one molecule of heme per monomer, possibly covalently. Binds 1 [4Fe-4S] cluster. The cluster is coordinated with 3 cysteines and an exchangeable S-adenosyl-L-methionine.</text>
</comment>
<comment type="similarity">
    <text evidence="1">Belongs to the anaerobic coproporphyrinogen-III oxidase family. HemW subfamily.</text>
</comment>
<evidence type="ECO:0000256" key="7">
    <source>
        <dbReference type="ARBA" id="ARBA00023014"/>
    </source>
</evidence>
<evidence type="ECO:0000256" key="1">
    <source>
        <dbReference type="ARBA" id="ARBA00006100"/>
    </source>
</evidence>
<dbReference type="EMBL" id="PQAP01000011">
    <property type="protein sequence ID" value="PWB75273.1"/>
    <property type="molecule type" value="Genomic_DNA"/>
</dbReference>
<sequence>MATGQGCSRLGIPIRDRCDSVDRLRVVQLPEPYPLGPYRYRAVVMPFGLYLHFPFCRNRCSYCDFYKELFDAGLEAQFYDALRTETELCAEAHAGHDREISTIFIGGGTPSLTNLSLLADWLTLVRTLFTVPAGIEFSIETNPESVTLENLTAFKQMGVNRPLFGIQSFNLALLKLLDRRHNPDDSYRAIYNANVLGFDNFGVDMIFGLPGQSMKMLSRDIDEFVDLNPPHISFYQLTVEHGTPLARKVETGKLVMPNQESSMAMYRGGIERFTEAAYHRYEVSSLARPGFECRHNLGYWEGREYLGLGPSAHSFMQGKRFANLSSVRDYLASLKSGVRPIVYDESGIEDRMVEAIMLGLRMARGIDRHQFAARFGRSLESRFDPHNYDLLRNSGHIVDEDGVVRLSDEGILLADEITRRLLK</sequence>
<keyword evidence="9" id="KW-0963">Cytoplasm</keyword>
<keyword evidence="9" id="KW-0004">4Fe-4S</keyword>
<comment type="subcellular location">
    <subcellularLocation>
        <location evidence="9">Cytoplasm</location>
    </subcellularLocation>
</comment>
<keyword evidence="7 9" id="KW-0411">Iron-sulfur</keyword>
<keyword evidence="5 9" id="KW-0479">Metal-binding</keyword>
<evidence type="ECO:0000313" key="11">
    <source>
        <dbReference type="EMBL" id="PWB75273.1"/>
    </source>
</evidence>